<reference evidence="3 4" key="2">
    <citation type="submission" date="2019-01" db="EMBL/GenBank/DDBJ databases">
        <title>The decoding of complex shrimp genome reveals the adaptation for benthos swimmer, frequently molting mechanism and breeding impact on genome.</title>
        <authorList>
            <person name="Sun Y."/>
            <person name="Gao Y."/>
            <person name="Yu Y."/>
        </authorList>
    </citation>
    <scope>NUCLEOTIDE SEQUENCE [LARGE SCALE GENOMIC DNA]</scope>
    <source>
        <tissue evidence="3">Muscle</tissue>
    </source>
</reference>
<evidence type="ECO:0000256" key="2">
    <source>
        <dbReference type="SAM" id="Phobius"/>
    </source>
</evidence>
<dbReference type="AlphaFoldDB" id="A0A3R7MAQ3"/>
<name>A0A3R7MAQ3_PENVA</name>
<feature type="transmembrane region" description="Helical" evidence="2">
    <location>
        <begin position="12"/>
        <end position="31"/>
    </location>
</feature>
<proteinExistence type="predicted"/>
<organism evidence="3 4">
    <name type="scientific">Penaeus vannamei</name>
    <name type="common">Whiteleg shrimp</name>
    <name type="synonym">Litopenaeus vannamei</name>
    <dbReference type="NCBI Taxonomy" id="6689"/>
    <lineage>
        <taxon>Eukaryota</taxon>
        <taxon>Metazoa</taxon>
        <taxon>Ecdysozoa</taxon>
        <taxon>Arthropoda</taxon>
        <taxon>Crustacea</taxon>
        <taxon>Multicrustacea</taxon>
        <taxon>Malacostraca</taxon>
        <taxon>Eumalacostraca</taxon>
        <taxon>Eucarida</taxon>
        <taxon>Decapoda</taxon>
        <taxon>Dendrobranchiata</taxon>
        <taxon>Penaeoidea</taxon>
        <taxon>Penaeidae</taxon>
        <taxon>Penaeus</taxon>
    </lineage>
</organism>
<feature type="compositionally biased region" description="Polar residues" evidence="1">
    <location>
        <begin position="114"/>
        <end position="123"/>
    </location>
</feature>
<keyword evidence="2" id="KW-1133">Transmembrane helix</keyword>
<feature type="region of interest" description="Disordered" evidence="1">
    <location>
        <begin position="84"/>
        <end position="183"/>
    </location>
</feature>
<sequence length="183" mass="19828">MGESVNLQWPSWAWGIAAILVILPLMWIPLVPIANALGFRLLAEEEAAWFPEKELRSAQDITPQRFTALERALLCLSVSTESLKSTDEDQPVKTLPSQNSHQPLLAQDSKKSQRTQSVKSSKSLGGGGGGGGGRTKPGDTPPHSSLKDGHLKGDGGKPLPRGRSEDRAAKRKDKVEKNNRNSM</sequence>
<evidence type="ECO:0000256" key="1">
    <source>
        <dbReference type="SAM" id="MobiDB-lite"/>
    </source>
</evidence>
<keyword evidence="4" id="KW-1185">Reference proteome</keyword>
<keyword evidence="2" id="KW-0472">Membrane</keyword>
<feature type="compositionally biased region" description="Basic and acidic residues" evidence="1">
    <location>
        <begin position="162"/>
        <end position="183"/>
    </location>
</feature>
<feature type="compositionally biased region" description="Gly residues" evidence="1">
    <location>
        <begin position="124"/>
        <end position="135"/>
    </location>
</feature>
<dbReference type="Proteomes" id="UP000283509">
    <property type="component" value="Unassembled WGS sequence"/>
</dbReference>
<evidence type="ECO:0000313" key="4">
    <source>
        <dbReference type="Proteomes" id="UP000283509"/>
    </source>
</evidence>
<gene>
    <name evidence="3" type="ORF">C7M84_010083</name>
</gene>
<accession>A0A3R7MAQ3</accession>
<protein>
    <submittedName>
        <fullName evidence="3">Putative sodium-dependent neutral amino acid transporter B(0)AT3</fullName>
    </submittedName>
</protein>
<comment type="caution">
    <text evidence="3">The sequence shown here is derived from an EMBL/GenBank/DDBJ whole genome shotgun (WGS) entry which is preliminary data.</text>
</comment>
<keyword evidence="2" id="KW-0812">Transmembrane</keyword>
<evidence type="ECO:0000313" key="3">
    <source>
        <dbReference type="EMBL" id="ROT71586.1"/>
    </source>
</evidence>
<dbReference type="EMBL" id="QCYY01002277">
    <property type="protein sequence ID" value="ROT71586.1"/>
    <property type="molecule type" value="Genomic_DNA"/>
</dbReference>
<feature type="compositionally biased region" description="Basic and acidic residues" evidence="1">
    <location>
        <begin position="145"/>
        <end position="155"/>
    </location>
</feature>
<reference evidence="3 4" key="1">
    <citation type="submission" date="2018-04" db="EMBL/GenBank/DDBJ databases">
        <authorList>
            <person name="Zhang X."/>
            <person name="Yuan J."/>
            <person name="Li F."/>
            <person name="Xiang J."/>
        </authorList>
    </citation>
    <scope>NUCLEOTIDE SEQUENCE [LARGE SCALE GENOMIC DNA]</scope>
    <source>
        <tissue evidence="3">Muscle</tissue>
    </source>
</reference>